<keyword evidence="2" id="KW-1185">Reference proteome</keyword>
<proteinExistence type="predicted"/>
<sequence length="143" mass="16269">MSRIIIFYSRTGNTKTVAEEYAGENKTAIYGIKDLVNRRGFFGVVKSAFQAVLKTPTPIDEVSIDISSYSRVILCTPVWLGGIPSPVRTFIKKYGQLVNKVEYIVTHKNEKKDYRKTMKEMDKLMGKVHVREAHVLITGKQKN</sequence>
<dbReference type="Gene3D" id="3.40.50.360">
    <property type="match status" value="1"/>
</dbReference>
<dbReference type="Proteomes" id="UP000000845">
    <property type="component" value="Chromosome"/>
</dbReference>
<name>D1ANN9_SEBTE</name>
<dbReference type="EMBL" id="CP001739">
    <property type="protein sequence ID" value="ACZ09843.1"/>
    <property type="molecule type" value="Genomic_DNA"/>
</dbReference>
<reference evidence="1 2" key="2">
    <citation type="journal article" date="2010" name="Stand. Genomic Sci.">
        <title>Complete genome sequence of Sebaldella termitidis type strain (NCTC 11300).</title>
        <authorList>
            <person name="Harmon-Smith M."/>
            <person name="Celia L."/>
            <person name="Chertkov O."/>
            <person name="Lapidus A."/>
            <person name="Copeland A."/>
            <person name="Glavina Del Rio T."/>
            <person name="Nolan M."/>
            <person name="Lucas S."/>
            <person name="Tice H."/>
            <person name="Cheng J.F."/>
            <person name="Han C."/>
            <person name="Detter J.C."/>
            <person name="Bruce D."/>
            <person name="Goodwin L."/>
            <person name="Pitluck S."/>
            <person name="Pati A."/>
            <person name="Liolios K."/>
            <person name="Ivanova N."/>
            <person name="Mavromatis K."/>
            <person name="Mikhailova N."/>
            <person name="Chen A."/>
            <person name="Palaniappan K."/>
            <person name="Land M."/>
            <person name="Hauser L."/>
            <person name="Chang Y.J."/>
            <person name="Jeffries C.D."/>
            <person name="Brettin T."/>
            <person name="Goker M."/>
            <person name="Beck B."/>
            <person name="Bristow J."/>
            <person name="Eisen J.A."/>
            <person name="Markowitz V."/>
            <person name="Hugenholtz P."/>
            <person name="Kyrpides N.C."/>
            <person name="Klenk H.P."/>
            <person name="Chen F."/>
        </authorList>
    </citation>
    <scope>NUCLEOTIDE SEQUENCE [LARGE SCALE GENOMIC DNA]</scope>
    <source>
        <strain evidence="2">ATCC 33386 / NCTC 11300</strain>
    </source>
</reference>
<dbReference type="eggNOG" id="COG0716">
    <property type="taxonomic scope" value="Bacteria"/>
</dbReference>
<dbReference type="KEGG" id="str:Sterm_3000"/>
<evidence type="ECO:0000313" key="2">
    <source>
        <dbReference type="Proteomes" id="UP000000845"/>
    </source>
</evidence>
<dbReference type="HOGENOM" id="CLU_068890_3_1_0"/>
<accession>D1ANN9</accession>
<dbReference type="InterPro" id="IPR029039">
    <property type="entry name" value="Flavoprotein-like_sf"/>
</dbReference>
<dbReference type="SUPFAM" id="SSF52218">
    <property type="entry name" value="Flavoproteins"/>
    <property type="match status" value="1"/>
</dbReference>
<protein>
    <recommendedName>
        <fullName evidence="3">Flavodoxin-like domain-containing protein</fullName>
    </recommendedName>
</protein>
<evidence type="ECO:0000313" key="1">
    <source>
        <dbReference type="EMBL" id="ACZ09843.1"/>
    </source>
</evidence>
<gene>
    <name evidence="1" type="ordered locus">Sterm_3000</name>
</gene>
<reference evidence="2" key="1">
    <citation type="submission" date="2009-09" db="EMBL/GenBank/DDBJ databases">
        <title>The complete chromosome of Sebaldella termitidis ATCC 33386.</title>
        <authorList>
            <consortium name="US DOE Joint Genome Institute (JGI-PGF)"/>
            <person name="Lucas S."/>
            <person name="Copeland A."/>
            <person name="Lapidus A."/>
            <person name="Glavina del Rio T."/>
            <person name="Dalin E."/>
            <person name="Tice H."/>
            <person name="Bruce D."/>
            <person name="Goodwin L."/>
            <person name="Pitluck S."/>
            <person name="Kyrpides N."/>
            <person name="Mavromatis K."/>
            <person name="Ivanova N."/>
            <person name="Mikhailova N."/>
            <person name="Sims D."/>
            <person name="Meincke L."/>
            <person name="Brettin T."/>
            <person name="Detter J.C."/>
            <person name="Han C."/>
            <person name="Larimer F."/>
            <person name="Land M."/>
            <person name="Hauser L."/>
            <person name="Markowitz V."/>
            <person name="Cheng J.F."/>
            <person name="Hugenholtz P."/>
            <person name="Woyke T."/>
            <person name="Wu D."/>
            <person name="Eisen J.A."/>
        </authorList>
    </citation>
    <scope>NUCLEOTIDE SEQUENCE [LARGE SCALE GENOMIC DNA]</scope>
    <source>
        <strain evidence="2">ATCC 33386 / NCTC 11300</strain>
    </source>
</reference>
<dbReference type="AlphaFoldDB" id="D1ANN9"/>
<evidence type="ECO:0008006" key="3">
    <source>
        <dbReference type="Google" id="ProtNLM"/>
    </source>
</evidence>
<dbReference type="RefSeq" id="WP_012862425.1">
    <property type="nucleotide sequence ID" value="NC_013517.1"/>
</dbReference>
<dbReference type="STRING" id="526218.Sterm_3000"/>
<organism evidence="1 2">
    <name type="scientific">Sebaldella termitidis (strain ATCC 33386 / NCTC 11300)</name>
    <dbReference type="NCBI Taxonomy" id="526218"/>
    <lineage>
        <taxon>Bacteria</taxon>
        <taxon>Fusobacteriati</taxon>
        <taxon>Fusobacteriota</taxon>
        <taxon>Fusobacteriia</taxon>
        <taxon>Fusobacteriales</taxon>
        <taxon>Leptotrichiaceae</taxon>
        <taxon>Sebaldella</taxon>
    </lineage>
</organism>